<sequence length="301" mass="31471">MSQPAPVVVGVDGSEEALAAVTWAAGEAELMGRPLRVVHAAKWGDFPMRFGSPPKPPEWSGLADVVQQVVAEAEQHARKSRPGLEVTGEAIDGFVRPVLLAEANEAALMVVGSRGLGGVGSVLIGSIGVELAARAACPVVVVPHGPTAEPDAEIVVGVDCSDSSRPAAEFAFAEAHRRGVSVVVTMAWEGPGRHADSRDEEPPAEHEATRQTAQKRLDAFVEPLRKEYPGVVAHVGVRFATARTFLAERAEHAGMLVVGSRGYGAARGLFMGSVSQAALHHAPCPVAVVPFTALVDETPED</sequence>
<evidence type="ECO:0000256" key="2">
    <source>
        <dbReference type="SAM" id="MobiDB-lite"/>
    </source>
</evidence>
<dbReference type="InterPro" id="IPR006015">
    <property type="entry name" value="Universal_stress_UspA"/>
</dbReference>
<dbReference type="CDD" id="cd23659">
    <property type="entry name" value="USP_At3g01520-like"/>
    <property type="match status" value="1"/>
</dbReference>
<dbReference type="PRINTS" id="PR01438">
    <property type="entry name" value="UNVRSLSTRESS"/>
</dbReference>
<feature type="region of interest" description="Disordered" evidence="2">
    <location>
        <begin position="191"/>
        <end position="211"/>
    </location>
</feature>
<dbReference type="PANTHER" id="PTHR46553">
    <property type="entry name" value="ADENINE NUCLEOTIDE ALPHA HYDROLASES-LIKE SUPERFAMILY PROTEIN"/>
    <property type="match status" value="1"/>
</dbReference>
<evidence type="ECO:0000259" key="3">
    <source>
        <dbReference type="Pfam" id="PF00582"/>
    </source>
</evidence>
<protein>
    <submittedName>
        <fullName evidence="4">Universal stress protein</fullName>
    </submittedName>
</protein>
<accession>A0ABU2HC46</accession>
<name>A0ABU2HC46_9ACTN</name>
<dbReference type="Pfam" id="PF00582">
    <property type="entry name" value="Usp"/>
    <property type="match status" value="2"/>
</dbReference>
<comment type="caution">
    <text evidence="4">The sequence shown here is derived from an EMBL/GenBank/DDBJ whole genome shotgun (WGS) entry which is preliminary data.</text>
</comment>
<comment type="similarity">
    <text evidence="1">Belongs to the universal stress protein A family.</text>
</comment>
<evidence type="ECO:0000313" key="5">
    <source>
        <dbReference type="Proteomes" id="UP001250214"/>
    </source>
</evidence>
<dbReference type="InterPro" id="IPR006016">
    <property type="entry name" value="UspA"/>
</dbReference>
<dbReference type="Proteomes" id="UP001250214">
    <property type="component" value="Unassembled WGS sequence"/>
</dbReference>
<gene>
    <name evidence="4" type="ORF">RIF23_18975</name>
</gene>
<reference evidence="5" key="1">
    <citation type="submission" date="2023-07" db="EMBL/GenBank/DDBJ databases">
        <title>Novel species in the genus Lipingzhangella isolated from Sambhar Salt Lake.</title>
        <authorList>
            <person name="Jiya N."/>
            <person name="Kajale S."/>
            <person name="Sharma A."/>
        </authorList>
    </citation>
    <scope>NUCLEOTIDE SEQUENCE [LARGE SCALE GENOMIC DNA]</scope>
    <source>
        <strain evidence="5">LS1_29</strain>
    </source>
</reference>
<dbReference type="InterPro" id="IPR014729">
    <property type="entry name" value="Rossmann-like_a/b/a_fold"/>
</dbReference>
<dbReference type="RefSeq" id="WP_310913942.1">
    <property type="nucleotide sequence ID" value="NZ_JAVLVT010000010.1"/>
</dbReference>
<dbReference type="PANTHER" id="PTHR46553:SF3">
    <property type="entry name" value="ADENINE NUCLEOTIDE ALPHA HYDROLASES-LIKE SUPERFAMILY PROTEIN"/>
    <property type="match status" value="1"/>
</dbReference>
<dbReference type="EMBL" id="JAVLVT010000010">
    <property type="protein sequence ID" value="MDS1272375.1"/>
    <property type="molecule type" value="Genomic_DNA"/>
</dbReference>
<organism evidence="4 5">
    <name type="scientific">Lipingzhangella rawalii</name>
    <dbReference type="NCBI Taxonomy" id="2055835"/>
    <lineage>
        <taxon>Bacteria</taxon>
        <taxon>Bacillati</taxon>
        <taxon>Actinomycetota</taxon>
        <taxon>Actinomycetes</taxon>
        <taxon>Streptosporangiales</taxon>
        <taxon>Nocardiopsidaceae</taxon>
        <taxon>Lipingzhangella</taxon>
    </lineage>
</organism>
<evidence type="ECO:0000313" key="4">
    <source>
        <dbReference type="EMBL" id="MDS1272375.1"/>
    </source>
</evidence>
<dbReference type="Gene3D" id="3.40.50.620">
    <property type="entry name" value="HUPs"/>
    <property type="match status" value="2"/>
</dbReference>
<evidence type="ECO:0000256" key="1">
    <source>
        <dbReference type="ARBA" id="ARBA00008791"/>
    </source>
</evidence>
<feature type="domain" description="UspA" evidence="3">
    <location>
        <begin position="154"/>
        <end position="290"/>
    </location>
</feature>
<dbReference type="SUPFAM" id="SSF52402">
    <property type="entry name" value="Adenine nucleotide alpha hydrolases-like"/>
    <property type="match status" value="2"/>
</dbReference>
<keyword evidence="5" id="KW-1185">Reference proteome</keyword>
<feature type="domain" description="UspA" evidence="3">
    <location>
        <begin position="7"/>
        <end position="143"/>
    </location>
</feature>
<proteinExistence type="inferred from homology"/>